<gene>
    <name evidence="2" type="ORF">CYMTET_13732</name>
</gene>
<comment type="caution">
    <text evidence="2">The sequence shown here is derived from an EMBL/GenBank/DDBJ whole genome shotgun (WGS) entry which is preliminary data.</text>
</comment>
<name>A0AAE0LAK9_9CHLO</name>
<dbReference type="AlphaFoldDB" id="A0AAE0LAK9"/>
<keyword evidence="3" id="KW-1185">Reference proteome</keyword>
<accession>A0AAE0LAK9</accession>
<feature type="compositionally biased region" description="Basic and acidic residues" evidence="1">
    <location>
        <begin position="207"/>
        <end position="218"/>
    </location>
</feature>
<feature type="region of interest" description="Disordered" evidence="1">
    <location>
        <begin position="99"/>
        <end position="234"/>
    </location>
</feature>
<evidence type="ECO:0000313" key="3">
    <source>
        <dbReference type="Proteomes" id="UP001190700"/>
    </source>
</evidence>
<protein>
    <submittedName>
        <fullName evidence="2">Uncharacterized protein</fullName>
    </submittedName>
</protein>
<feature type="compositionally biased region" description="Polar residues" evidence="1">
    <location>
        <begin position="55"/>
        <end position="68"/>
    </location>
</feature>
<dbReference type="Proteomes" id="UP001190700">
    <property type="component" value="Unassembled WGS sequence"/>
</dbReference>
<evidence type="ECO:0000256" key="1">
    <source>
        <dbReference type="SAM" id="MobiDB-lite"/>
    </source>
</evidence>
<dbReference type="EMBL" id="LGRX02005513">
    <property type="protein sequence ID" value="KAK3278326.1"/>
    <property type="molecule type" value="Genomic_DNA"/>
</dbReference>
<feature type="compositionally biased region" description="Pro residues" evidence="1">
    <location>
        <begin position="132"/>
        <end position="142"/>
    </location>
</feature>
<proteinExistence type="predicted"/>
<evidence type="ECO:0000313" key="2">
    <source>
        <dbReference type="EMBL" id="KAK3278326.1"/>
    </source>
</evidence>
<reference evidence="2 3" key="1">
    <citation type="journal article" date="2015" name="Genome Biol. Evol.">
        <title>Comparative Genomics of a Bacterivorous Green Alga Reveals Evolutionary Causalities and Consequences of Phago-Mixotrophic Mode of Nutrition.</title>
        <authorList>
            <person name="Burns J.A."/>
            <person name="Paasch A."/>
            <person name="Narechania A."/>
            <person name="Kim E."/>
        </authorList>
    </citation>
    <scope>NUCLEOTIDE SEQUENCE [LARGE SCALE GENOMIC DNA]</scope>
    <source>
        <strain evidence="2 3">PLY_AMNH</strain>
    </source>
</reference>
<organism evidence="2 3">
    <name type="scientific">Cymbomonas tetramitiformis</name>
    <dbReference type="NCBI Taxonomy" id="36881"/>
    <lineage>
        <taxon>Eukaryota</taxon>
        <taxon>Viridiplantae</taxon>
        <taxon>Chlorophyta</taxon>
        <taxon>Pyramimonadophyceae</taxon>
        <taxon>Pyramimonadales</taxon>
        <taxon>Pyramimonadaceae</taxon>
        <taxon>Cymbomonas</taxon>
    </lineage>
</organism>
<feature type="compositionally biased region" description="Acidic residues" evidence="1">
    <location>
        <begin position="176"/>
        <end position="206"/>
    </location>
</feature>
<feature type="compositionally biased region" description="Pro residues" evidence="1">
    <location>
        <begin position="156"/>
        <end position="170"/>
    </location>
</feature>
<feature type="region of interest" description="Disordered" evidence="1">
    <location>
        <begin position="44"/>
        <end position="73"/>
    </location>
</feature>
<sequence>MTPVDDALAPAAPAQQVTTCNLQSSAQEALATNRVAARNADTAEVITSEDASPALPTTVTGTALTESSVDPDDPDRTVIQILLNMIVTRRRQSVETVVVDGSGDAPADPESTHPPTGPFPPSGDSGSRDPNPGDPAPDPPGDLTPDLPSDSAANPPGDPAPEPGPEPSYPHYPDKIEEEMGAEQEDNEEEANIEDQGSEEQEEDPPTTDRAEQYAERRRQQKRMCAQNNRRRKSNHAWFQECNLKVASSEAAELPTTLQILKATSLDPLIFVGQLLPSRDAALLRMAEVSERDGKVP</sequence>